<protein>
    <recommendedName>
        <fullName evidence="1">YjiS-like domain-containing protein</fullName>
    </recommendedName>
</protein>
<keyword evidence="3" id="KW-1185">Reference proteome</keyword>
<dbReference type="RefSeq" id="WP_189680673.1">
    <property type="nucleotide sequence ID" value="NZ_BNCJ01000007.1"/>
</dbReference>
<sequence>MTTKAQTTARINPTLQIDSSRPFLLRLLDALVAWDARHRDAHKLRNMTDERLADMGMTRSDAENAFRR</sequence>
<evidence type="ECO:0000313" key="2">
    <source>
        <dbReference type="EMBL" id="GHF54589.1"/>
    </source>
</evidence>
<evidence type="ECO:0000259" key="1">
    <source>
        <dbReference type="Pfam" id="PF06568"/>
    </source>
</evidence>
<organism evidence="2 3">
    <name type="scientific">Seohaeicola zhoushanensis</name>
    <dbReference type="NCBI Taxonomy" id="1569283"/>
    <lineage>
        <taxon>Bacteria</taxon>
        <taxon>Pseudomonadati</taxon>
        <taxon>Pseudomonadota</taxon>
        <taxon>Alphaproteobacteria</taxon>
        <taxon>Rhodobacterales</taxon>
        <taxon>Roseobacteraceae</taxon>
        <taxon>Seohaeicola</taxon>
    </lineage>
</organism>
<accession>A0A8J3GXN6</accession>
<feature type="domain" description="YjiS-like" evidence="1">
    <location>
        <begin position="27"/>
        <end position="63"/>
    </location>
</feature>
<name>A0A8J3GXN6_9RHOB</name>
<reference evidence="2" key="1">
    <citation type="journal article" date="2014" name="Int. J. Syst. Evol. Microbiol.">
        <title>Complete genome sequence of Corynebacterium casei LMG S-19264T (=DSM 44701T), isolated from a smear-ripened cheese.</title>
        <authorList>
            <consortium name="US DOE Joint Genome Institute (JGI-PGF)"/>
            <person name="Walter F."/>
            <person name="Albersmeier A."/>
            <person name="Kalinowski J."/>
            <person name="Ruckert C."/>
        </authorList>
    </citation>
    <scope>NUCLEOTIDE SEQUENCE</scope>
    <source>
        <strain evidence="2">KCTC 42650</strain>
    </source>
</reference>
<dbReference type="Proteomes" id="UP000626220">
    <property type="component" value="Unassembled WGS sequence"/>
</dbReference>
<dbReference type="EMBL" id="BNCJ01000007">
    <property type="protein sequence ID" value="GHF54589.1"/>
    <property type="molecule type" value="Genomic_DNA"/>
</dbReference>
<gene>
    <name evidence="2" type="ORF">GCM10017056_27570</name>
</gene>
<dbReference type="AlphaFoldDB" id="A0A8J3GXN6"/>
<reference evidence="2" key="2">
    <citation type="submission" date="2020-09" db="EMBL/GenBank/DDBJ databases">
        <authorList>
            <person name="Sun Q."/>
            <person name="Kim S."/>
        </authorList>
    </citation>
    <scope>NUCLEOTIDE SEQUENCE</scope>
    <source>
        <strain evidence="2">KCTC 42650</strain>
    </source>
</reference>
<dbReference type="InterPro" id="IPR009506">
    <property type="entry name" value="YjiS-like"/>
</dbReference>
<comment type="caution">
    <text evidence="2">The sequence shown here is derived from an EMBL/GenBank/DDBJ whole genome shotgun (WGS) entry which is preliminary data.</text>
</comment>
<proteinExistence type="predicted"/>
<dbReference type="Pfam" id="PF06568">
    <property type="entry name" value="YjiS-like"/>
    <property type="match status" value="1"/>
</dbReference>
<evidence type="ECO:0000313" key="3">
    <source>
        <dbReference type="Proteomes" id="UP000626220"/>
    </source>
</evidence>